<dbReference type="PANTHER" id="PTHR10694:SF50">
    <property type="entry name" value="JMJC DOMAIN CONTAINING PROTEIN, EXPRESSED"/>
    <property type="match status" value="1"/>
</dbReference>
<dbReference type="EMBL" id="CM003530">
    <property type="protein sequence ID" value="RCV18517.1"/>
    <property type="molecule type" value="Genomic_DNA"/>
</dbReference>
<dbReference type="FunFam" id="2.60.120.650:FF:000023">
    <property type="entry name" value="Probable lysine-specific demethylase ELF6"/>
    <property type="match status" value="1"/>
</dbReference>
<dbReference type="GO" id="GO:0008270">
    <property type="term" value="F:zinc ion binding"/>
    <property type="evidence" value="ECO:0007669"/>
    <property type="project" value="UniProtKB-KW"/>
</dbReference>
<keyword evidence="11" id="KW-0805">Transcription regulation</keyword>
<dbReference type="InterPro" id="IPR003347">
    <property type="entry name" value="JmjC_dom"/>
</dbReference>
<dbReference type="Gene3D" id="2.60.120.650">
    <property type="entry name" value="Cupin"/>
    <property type="match status" value="1"/>
</dbReference>
<accession>A0A368QKL2</accession>
<evidence type="ECO:0000256" key="2">
    <source>
        <dbReference type="ARBA" id="ARBA00004123"/>
    </source>
</evidence>
<feature type="domain" description="C2H2-type" evidence="16">
    <location>
        <begin position="940"/>
        <end position="969"/>
    </location>
</feature>
<evidence type="ECO:0000259" key="17">
    <source>
        <dbReference type="PROSITE" id="PS51183"/>
    </source>
</evidence>
<feature type="domain" description="C2H2-type" evidence="16">
    <location>
        <begin position="970"/>
        <end position="999"/>
    </location>
</feature>
<organism evidence="19">
    <name type="scientific">Setaria italica</name>
    <name type="common">Foxtail millet</name>
    <name type="synonym">Panicum italicum</name>
    <dbReference type="NCBI Taxonomy" id="4555"/>
    <lineage>
        <taxon>Eukaryota</taxon>
        <taxon>Viridiplantae</taxon>
        <taxon>Streptophyta</taxon>
        <taxon>Embryophyta</taxon>
        <taxon>Tracheophyta</taxon>
        <taxon>Spermatophyta</taxon>
        <taxon>Magnoliopsida</taxon>
        <taxon>Liliopsida</taxon>
        <taxon>Poales</taxon>
        <taxon>Poaceae</taxon>
        <taxon>PACMAD clade</taxon>
        <taxon>Panicoideae</taxon>
        <taxon>Panicodae</taxon>
        <taxon>Paniceae</taxon>
        <taxon>Cenchrinae</taxon>
        <taxon>Setaria</taxon>
    </lineage>
</organism>
<keyword evidence="5 14" id="KW-0863">Zinc-finger</keyword>
<proteinExistence type="predicted"/>
<dbReference type="SMART" id="SM00545">
    <property type="entry name" value="JmjN"/>
    <property type="match status" value="1"/>
</dbReference>
<dbReference type="GO" id="GO:0005634">
    <property type="term" value="C:nucleus"/>
    <property type="evidence" value="ECO:0007669"/>
    <property type="project" value="UniProtKB-SubCell"/>
</dbReference>
<dbReference type="GO" id="GO:0051213">
    <property type="term" value="F:dioxygenase activity"/>
    <property type="evidence" value="ECO:0007669"/>
    <property type="project" value="UniProtKB-KW"/>
</dbReference>
<feature type="compositionally biased region" description="Basic and acidic residues" evidence="15">
    <location>
        <begin position="783"/>
        <end position="805"/>
    </location>
</feature>
<dbReference type="OrthoDB" id="9547406at2759"/>
<feature type="compositionally biased region" description="Basic residues" evidence="15">
    <location>
        <begin position="828"/>
        <end position="841"/>
    </location>
</feature>
<feature type="domain" description="JmjC" evidence="18">
    <location>
        <begin position="189"/>
        <end position="358"/>
    </location>
</feature>
<keyword evidence="13" id="KW-0539">Nucleus</keyword>
<dbReference type="Pfam" id="PF02375">
    <property type="entry name" value="JmjN"/>
    <property type="match status" value="1"/>
</dbReference>
<evidence type="ECO:0000256" key="10">
    <source>
        <dbReference type="ARBA" id="ARBA00023004"/>
    </source>
</evidence>
<dbReference type="SUPFAM" id="SSF57667">
    <property type="entry name" value="beta-beta-alpha zinc fingers"/>
    <property type="match status" value="2"/>
</dbReference>
<dbReference type="PANTHER" id="PTHR10694">
    <property type="entry name" value="LYSINE-SPECIFIC DEMETHYLASE"/>
    <property type="match status" value="1"/>
</dbReference>
<comment type="subcellular location">
    <subcellularLocation>
        <location evidence="2">Nucleus</location>
    </subcellularLocation>
</comment>
<evidence type="ECO:0000256" key="1">
    <source>
        <dbReference type="ARBA" id="ARBA00001954"/>
    </source>
</evidence>
<keyword evidence="6" id="KW-0862">Zinc</keyword>
<keyword evidence="7" id="KW-0156">Chromatin regulator</keyword>
<dbReference type="GO" id="GO:0032452">
    <property type="term" value="F:histone demethylase activity"/>
    <property type="evidence" value="ECO:0007669"/>
    <property type="project" value="UniProtKB-ARBA"/>
</dbReference>
<dbReference type="GO" id="GO:0040029">
    <property type="term" value="P:epigenetic regulation of gene expression"/>
    <property type="evidence" value="ECO:0007669"/>
    <property type="project" value="UniProtKB-ARBA"/>
</dbReference>
<evidence type="ECO:0000256" key="12">
    <source>
        <dbReference type="ARBA" id="ARBA00023163"/>
    </source>
</evidence>
<dbReference type="Pfam" id="PF02373">
    <property type="entry name" value="JmjC"/>
    <property type="match status" value="1"/>
</dbReference>
<evidence type="ECO:0000256" key="4">
    <source>
        <dbReference type="ARBA" id="ARBA00022737"/>
    </source>
</evidence>
<evidence type="ECO:0000259" key="18">
    <source>
        <dbReference type="PROSITE" id="PS51184"/>
    </source>
</evidence>
<gene>
    <name evidence="19" type="ORF">SETIT_3G307200v2</name>
</gene>
<dbReference type="SMART" id="SM00355">
    <property type="entry name" value="ZnF_C2H2"/>
    <property type="match status" value="4"/>
</dbReference>
<evidence type="ECO:0000256" key="15">
    <source>
        <dbReference type="SAM" id="MobiDB-lite"/>
    </source>
</evidence>
<keyword evidence="10" id="KW-0408">Iron</keyword>
<evidence type="ECO:0000256" key="9">
    <source>
        <dbReference type="ARBA" id="ARBA00023002"/>
    </source>
</evidence>
<feature type="region of interest" description="Disordered" evidence="15">
    <location>
        <begin position="774"/>
        <end position="847"/>
    </location>
</feature>
<evidence type="ECO:0000256" key="14">
    <source>
        <dbReference type="PROSITE-ProRule" id="PRU00042"/>
    </source>
</evidence>
<dbReference type="InterPro" id="IPR013087">
    <property type="entry name" value="Znf_C2H2_type"/>
</dbReference>
<dbReference type="SUPFAM" id="SSF51197">
    <property type="entry name" value="Clavaminate synthase-like"/>
    <property type="match status" value="1"/>
</dbReference>
<protein>
    <recommendedName>
        <fullName evidence="20">JmjC domain-containing protein</fullName>
    </recommendedName>
</protein>
<dbReference type="Gene3D" id="3.30.160.60">
    <property type="entry name" value="Classic Zinc Finger"/>
    <property type="match status" value="1"/>
</dbReference>
<evidence type="ECO:0000256" key="11">
    <source>
        <dbReference type="ARBA" id="ARBA00023015"/>
    </source>
</evidence>
<dbReference type="STRING" id="4555.A0A368QKL2"/>
<sequence>MSPPAVETPEWLRNLPVAPEYHPTAAEFVDPIAYILKIEAEASRYGICKIVPPLAPPPREATVERLKASFAANAAAAAGVDGAAPAPTFPTRLQQVGFSTKNRRPASRRVWESGERYTLEAFRAKARDIELPRHAVPPKHATQLQLEALFWGACAARPFNVEYGNDMPGSGFAAPKEGGGGNAALAARDVGETEWNMRLAPRARGSLLRAMGRDVAGVTTPMLYVAMLYSWFAWHVEDHELHSLNYLHFGKPKTWYGVPRDAMLAFEDAVRVHGYADDLNAIMAFQTLNEKTTVLSPEVLLSAGVPCCRLVQNPGEFIITFPGAYHSGFSHGFNCGEATNIATPRWLQVAKEAAIRRASTNCGPLVSHYQLLYELALSLRPRELKDSHGVPRSSRLRDKKKNEGEIMIKETFVGSVIENNNFLSILLDKSSCVIIPEIKFPLPSFPTSMAPEVTVKQGLIAGTCSISQKKAEDMLAYGNAIDEIKGFEKMSESQSSSATTSSACNGRKLYETKFGMVNSSALLLNSEIQSGVIEKGGSHQGCGLLDQGRLPCVQCGILSYACVAIIQPKEAAVQYVISQECMSSSAKHGEIMKSNDTSNWITTVPPQGHSSETDDNRIHNMSSARVSDRCRQLYTSSTHGCASALGLLASAYESSDSDEEAEAPDNISNNSANNDAVNGITNIQSSGTSVQYQNTNLHLYEEGCDSRATVSPMKPVENMSIAMTQASIETDMTHLADLGESLTAYDQCKKKSSKCKASDDLSNVEKRLQKMVKKVSTKKHKNDKTNRQFQEKHSKDNNVDLLHEDNGDEATQENWDGVQQKTNDVKVKSRGKMHSGKKKASKCQTSDGLHNGDNEAKFSCDTDVCHRDKATIDKWEEIPKEKADDVKVKSKMQSGKKKASKHPASDGLRNGDKGAKFSCDIEGCDMSFSTQQDLALHKRDICPVKGCKKKFFCHKYLLQHRKVHLDERPLMCSFTGCKKTFKWPWARTEHMRVHTGVRPYACTEPGCTQTFRFVSDFSRHKRKTGHSCDKKKKNST</sequence>
<dbReference type="PROSITE" id="PS51184">
    <property type="entry name" value="JMJC"/>
    <property type="match status" value="1"/>
</dbReference>
<keyword evidence="12" id="KW-0804">Transcription</keyword>
<evidence type="ECO:0008006" key="20">
    <source>
        <dbReference type="Google" id="ProtNLM"/>
    </source>
</evidence>
<keyword evidence="8" id="KW-0223">Dioxygenase</keyword>
<evidence type="ECO:0000256" key="8">
    <source>
        <dbReference type="ARBA" id="ARBA00022964"/>
    </source>
</evidence>
<reference evidence="19" key="1">
    <citation type="journal article" date="2012" name="Nat. Biotechnol.">
        <title>Reference genome sequence of the model plant Setaria.</title>
        <authorList>
            <person name="Bennetzen J.L."/>
            <person name="Schmutz J."/>
            <person name="Wang H."/>
            <person name="Percifield R."/>
            <person name="Hawkins J."/>
            <person name="Pontaroli A.C."/>
            <person name="Estep M."/>
            <person name="Feng L."/>
            <person name="Vaughn J.N."/>
            <person name="Grimwood J."/>
            <person name="Jenkins J."/>
            <person name="Barry K."/>
            <person name="Lindquist E."/>
            <person name="Hellsten U."/>
            <person name="Deshpande S."/>
            <person name="Wang X."/>
            <person name="Wu X."/>
            <person name="Mitros T."/>
            <person name="Triplett J."/>
            <person name="Yang X."/>
            <person name="Ye C.Y."/>
            <person name="Mauro-Herrera M."/>
            <person name="Wang L."/>
            <person name="Li P."/>
            <person name="Sharma M."/>
            <person name="Sharma R."/>
            <person name="Ronald P.C."/>
            <person name="Panaud O."/>
            <person name="Kellogg E.A."/>
            <person name="Brutnell T.P."/>
            <person name="Doust A.N."/>
            <person name="Tuskan G.A."/>
            <person name="Rokhsar D."/>
            <person name="Devos K.M."/>
        </authorList>
    </citation>
    <scope>NUCLEOTIDE SEQUENCE [LARGE SCALE GENOMIC DNA]</scope>
    <source>
        <strain evidence="19">Yugu1</strain>
    </source>
</reference>
<comment type="cofactor">
    <cofactor evidence="1">
        <name>Fe(2+)</name>
        <dbReference type="ChEBI" id="CHEBI:29033"/>
    </cofactor>
</comment>
<name>A0A368QKL2_SETIT</name>
<feature type="domain" description="JmjN" evidence="17">
    <location>
        <begin position="18"/>
        <end position="59"/>
    </location>
</feature>
<dbReference type="InterPro" id="IPR036236">
    <property type="entry name" value="Znf_C2H2_sf"/>
</dbReference>
<evidence type="ECO:0000256" key="13">
    <source>
        <dbReference type="ARBA" id="ARBA00023242"/>
    </source>
</evidence>
<keyword evidence="9" id="KW-0560">Oxidoreductase</keyword>
<feature type="region of interest" description="Disordered" evidence="15">
    <location>
        <begin position="882"/>
        <end position="909"/>
    </location>
</feature>
<dbReference type="PROSITE" id="PS50157">
    <property type="entry name" value="ZINC_FINGER_C2H2_2"/>
    <property type="match status" value="3"/>
</dbReference>
<evidence type="ECO:0000256" key="3">
    <source>
        <dbReference type="ARBA" id="ARBA00022723"/>
    </source>
</evidence>
<feature type="domain" description="C2H2-type" evidence="16">
    <location>
        <begin position="1000"/>
        <end position="1031"/>
    </location>
</feature>
<reference evidence="19" key="2">
    <citation type="submission" date="2015-07" db="EMBL/GenBank/DDBJ databases">
        <authorList>
            <person name="Noorani M."/>
        </authorList>
    </citation>
    <scope>NUCLEOTIDE SEQUENCE</scope>
    <source>
        <strain evidence="19">Yugu1</strain>
    </source>
</reference>
<dbReference type="AlphaFoldDB" id="A0A368QKL2"/>
<dbReference type="PROSITE" id="PS51183">
    <property type="entry name" value="JMJN"/>
    <property type="match status" value="1"/>
</dbReference>
<evidence type="ECO:0000259" key="16">
    <source>
        <dbReference type="PROSITE" id="PS50157"/>
    </source>
</evidence>
<keyword evidence="4" id="KW-0677">Repeat</keyword>
<dbReference type="InterPro" id="IPR003349">
    <property type="entry name" value="JmjN"/>
</dbReference>
<dbReference type="FunFam" id="3.30.160.60:FF:000747">
    <property type="entry name" value="Probable lysine-specific demethylase ELF6"/>
    <property type="match status" value="1"/>
</dbReference>
<feature type="compositionally biased region" description="Polar residues" evidence="15">
    <location>
        <begin position="812"/>
        <end position="822"/>
    </location>
</feature>
<feature type="compositionally biased region" description="Low complexity" evidence="15">
    <location>
        <begin position="665"/>
        <end position="674"/>
    </location>
</feature>
<evidence type="ECO:0000313" key="19">
    <source>
        <dbReference type="EMBL" id="RCV18517.1"/>
    </source>
</evidence>
<dbReference type="SMART" id="SM00558">
    <property type="entry name" value="JmjC"/>
    <property type="match status" value="1"/>
</dbReference>
<keyword evidence="3" id="KW-0479">Metal-binding</keyword>
<evidence type="ECO:0000256" key="7">
    <source>
        <dbReference type="ARBA" id="ARBA00022853"/>
    </source>
</evidence>
<evidence type="ECO:0000256" key="5">
    <source>
        <dbReference type="ARBA" id="ARBA00022771"/>
    </source>
</evidence>
<feature type="region of interest" description="Disordered" evidence="15">
    <location>
        <begin position="653"/>
        <end position="674"/>
    </location>
</feature>
<evidence type="ECO:0000256" key="6">
    <source>
        <dbReference type="ARBA" id="ARBA00022833"/>
    </source>
</evidence>
<dbReference type="PROSITE" id="PS00028">
    <property type="entry name" value="ZINC_FINGER_C2H2_1"/>
    <property type="match status" value="3"/>
</dbReference>